<organism evidence="8 9">
    <name type="scientific">Cladophialophora bantiana (strain ATCC 10958 / CBS 173.52 / CDC B-1940 / NIH 8579)</name>
    <name type="common">Xylohypha bantiana</name>
    <dbReference type="NCBI Taxonomy" id="1442370"/>
    <lineage>
        <taxon>Eukaryota</taxon>
        <taxon>Fungi</taxon>
        <taxon>Dikarya</taxon>
        <taxon>Ascomycota</taxon>
        <taxon>Pezizomycotina</taxon>
        <taxon>Eurotiomycetes</taxon>
        <taxon>Chaetothyriomycetidae</taxon>
        <taxon>Chaetothyriales</taxon>
        <taxon>Herpotrichiellaceae</taxon>
        <taxon>Cladophialophora</taxon>
    </lineage>
</organism>
<evidence type="ECO:0000256" key="3">
    <source>
        <dbReference type="ARBA" id="ARBA00022771"/>
    </source>
</evidence>
<dbReference type="PANTHER" id="PTHR37535">
    <property type="entry name" value="FLUG DOMAIN PROTEIN"/>
    <property type="match status" value="1"/>
</dbReference>
<evidence type="ECO:0000256" key="4">
    <source>
        <dbReference type="ARBA" id="ARBA00022833"/>
    </source>
</evidence>
<dbReference type="InterPro" id="IPR021842">
    <property type="entry name" value="DUF3435"/>
</dbReference>
<keyword evidence="9" id="KW-1185">Reference proteome</keyword>
<accession>A0A0D2H1P7</accession>
<evidence type="ECO:0000256" key="1">
    <source>
        <dbReference type="ARBA" id="ARBA00022723"/>
    </source>
</evidence>
<dbReference type="SUPFAM" id="SSF57667">
    <property type="entry name" value="beta-beta-alpha zinc fingers"/>
    <property type="match status" value="1"/>
</dbReference>
<evidence type="ECO:0000256" key="6">
    <source>
        <dbReference type="SAM" id="MobiDB-lite"/>
    </source>
</evidence>
<dbReference type="GO" id="GO:0008270">
    <property type="term" value="F:zinc ion binding"/>
    <property type="evidence" value="ECO:0007669"/>
    <property type="project" value="UniProtKB-KW"/>
</dbReference>
<feature type="region of interest" description="Disordered" evidence="6">
    <location>
        <begin position="1"/>
        <end position="31"/>
    </location>
</feature>
<keyword evidence="3 5" id="KW-0863">Zinc-finger</keyword>
<evidence type="ECO:0000259" key="7">
    <source>
        <dbReference type="PROSITE" id="PS50157"/>
    </source>
</evidence>
<feature type="domain" description="C2H2-type" evidence="7">
    <location>
        <begin position="696"/>
        <end position="718"/>
    </location>
</feature>
<dbReference type="AlphaFoldDB" id="A0A0D2H1P7"/>
<dbReference type="PROSITE" id="PS00028">
    <property type="entry name" value="ZINC_FINGER_C2H2_1"/>
    <property type="match status" value="1"/>
</dbReference>
<dbReference type="PROSITE" id="PS50157">
    <property type="entry name" value="ZINC_FINGER_C2H2_2"/>
    <property type="match status" value="1"/>
</dbReference>
<dbReference type="FunFam" id="3.30.160.60:FF:000100">
    <property type="entry name" value="Zinc finger 45-like"/>
    <property type="match status" value="1"/>
</dbReference>
<dbReference type="Gene3D" id="3.30.160.60">
    <property type="entry name" value="Classic Zinc Finger"/>
    <property type="match status" value="1"/>
</dbReference>
<keyword evidence="1" id="KW-0479">Metal-binding</keyword>
<evidence type="ECO:0000256" key="2">
    <source>
        <dbReference type="ARBA" id="ARBA00022737"/>
    </source>
</evidence>
<reference evidence="8" key="1">
    <citation type="submission" date="2015-01" db="EMBL/GenBank/DDBJ databases">
        <title>The Genome Sequence of Cladophialophora bantiana CBS 173.52.</title>
        <authorList>
            <consortium name="The Broad Institute Genomics Platform"/>
            <person name="Cuomo C."/>
            <person name="de Hoog S."/>
            <person name="Gorbushina A."/>
            <person name="Stielow B."/>
            <person name="Teixiera M."/>
            <person name="Abouelleil A."/>
            <person name="Chapman S.B."/>
            <person name="Priest M."/>
            <person name="Young S.K."/>
            <person name="Wortman J."/>
            <person name="Nusbaum C."/>
            <person name="Birren B."/>
        </authorList>
    </citation>
    <scope>NUCLEOTIDE SEQUENCE [LARGE SCALE GENOMIC DNA]</scope>
    <source>
        <strain evidence="8">CBS 173.52</strain>
    </source>
</reference>
<evidence type="ECO:0000313" key="8">
    <source>
        <dbReference type="EMBL" id="KIW87203.1"/>
    </source>
</evidence>
<dbReference type="Pfam" id="PF11917">
    <property type="entry name" value="DUF3435"/>
    <property type="match status" value="2"/>
</dbReference>
<dbReference type="InterPro" id="IPR036236">
    <property type="entry name" value="Znf_C2H2_sf"/>
</dbReference>
<sequence>MEAGTDSSEGWGESEPATDVEPLFSDDTITDSASEVNSLLESDRRSRSEEDHLLERVAFHKSQGRARSRRKPWSQSLVERELDFWRQFCEKIKREPVECLTACEAETIKAYLEWRVKNFRVKKESTMKSYWKRISCAYIDTAGRRMDNGTELDIRDWIPTYLTPTYGLETSEKEKRAMFVQEFYVFEYAHWVEDRRPLHGLIRVEIWALQLLSGATACRPGALVVSGSAKGTNKAVWFEHVEILKIRHPENPSCTVLAAKVNLVHIKDSGGQGRRKKFVFYEEPTYAFCLVYALVAVAFAHAAFRRPFKSVQELLSLTVPPSRHVLRLKFKREILKTPFFRDVEWTDTGYRLSDSKAFPYHKYRDHHVHLCRLVGKEELGELYDLRRGSGRNIHREFLPPFQGLLRSPIAHCRPFCIDALIAEEADQVMGHHGDTYRRFYLPDLIERDFSSIYFGTPPQDELVRAIARMSLTWDKRAPTDLSPQQKQEVRNHPELVRLRRRRDRYRQKLSRLGFHPLRRAAGHPDYIRYKAAERKINTMTTTLKNKRLDEEIRLFHDTIDDLEIDRQLDGRPVAEPYTPRVMEFESPERALIAKFISLSLDDSADGEALGGKAAFIDALVNLCHQQEGRRYPGEYDYLVNPMDVDSRSLTGLDLAAQPACRRVQVDSTKGEREAMRQHQDSMGLVDGEEAQVSREHVCLLCGKAFKRKFTLNRHLDIHVKAGRFTEPFQCRVAGCTTWLKGEAHYKNHCATAHDVFH</sequence>
<gene>
    <name evidence="8" type="ORF">Z519_12105</name>
</gene>
<dbReference type="PANTHER" id="PTHR37535:SF3">
    <property type="entry name" value="FLUG DOMAIN-CONTAINING PROTEIN"/>
    <property type="match status" value="1"/>
</dbReference>
<dbReference type="EMBL" id="KN847005">
    <property type="protein sequence ID" value="KIW87203.1"/>
    <property type="molecule type" value="Genomic_DNA"/>
</dbReference>
<keyword evidence="4" id="KW-0862">Zinc</keyword>
<keyword evidence="2" id="KW-0677">Repeat</keyword>
<dbReference type="InterPro" id="IPR013087">
    <property type="entry name" value="Znf_C2H2_type"/>
</dbReference>
<dbReference type="OrthoDB" id="4183762at2759"/>
<name>A0A0D2H1P7_CLAB1</name>
<dbReference type="HOGENOM" id="CLU_011937_4_0_1"/>
<dbReference type="GeneID" id="27705033"/>
<evidence type="ECO:0000313" key="9">
    <source>
        <dbReference type="Proteomes" id="UP000053789"/>
    </source>
</evidence>
<evidence type="ECO:0000256" key="5">
    <source>
        <dbReference type="PROSITE-ProRule" id="PRU00042"/>
    </source>
</evidence>
<dbReference type="Proteomes" id="UP000053789">
    <property type="component" value="Unassembled WGS sequence"/>
</dbReference>
<proteinExistence type="predicted"/>
<protein>
    <recommendedName>
        <fullName evidence="7">C2H2-type domain-containing protein</fullName>
    </recommendedName>
</protein>
<dbReference type="RefSeq" id="XP_016613872.1">
    <property type="nucleotide sequence ID" value="XM_016769813.1"/>
</dbReference>
<dbReference type="SMART" id="SM00355">
    <property type="entry name" value="ZnF_C2H2"/>
    <property type="match status" value="2"/>
</dbReference>
<dbReference type="VEuPathDB" id="FungiDB:Z519_12105"/>